<dbReference type="PROSITE" id="PS51257">
    <property type="entry name" value="PROKAR_LIPOPROTEIN"/>
    <property type="match status" value="1"/>
</dbReference>
<dbReference type="InterPro" id="IPR010664">
    <property type="entry name" value="LipoPS_assembly_LptC-rel"/>
</dbReference>
<gene>
    <name evidence="1" type="primary">lptC</name>
    <name evidence="1" type="ORF">ACFQ21_15025</name>
</gene>
<accession>A0ABW3K676</accession>
<dbReference type="RefSeq" id="WP_377580088.1">
    <property type="nucleotide sequence ID" value="NZ_JBHTKA010000004.1"/>
</dbReference>
<proteinExistence type="predicted"/>
<dbReference type="Pfam" id="PF06835">
    <property type="entry name" value="LptC"/>
    <property type="match status" value="1"/>
</dbReference>
<dbReference type="NCBIfam" id="TIGR04409">
    <property type="entry name" value="LptC_YrbK"/>
    <property type="match status" value="1"/>
</dbReference>
<comment type="caution">
    <text evidence="1">The sequence shown here is derived from an EMBL/GenBank/DDBJ whole genome shotgun (WGS) entry which is preliminary data.</text>
</comment>
<organism evidence="1 2">
    <name type="scientific">Ohtaekwangia kribbensis</name>
    <dbReference type="NCBI Taxonomy" id="688913"/>
    <lineage>
        <taxon>Bacteria</taxon>
        <taxon>Pseudomonadati</taxon>
        <taxon>Bacteroidota</taxon>
        <taxon>Cytophagia</taxon>
        <taxon>Cytophagales</taxon>
        <taxon>Fulvivirgaceae</taxon>
        <taxon>Ohtaekwangia</taxon>
    </lineage>
</organism>
<dbReference type="EMBL" id="JBHTKA010000004">
    <property type="protein sequence ID" value="MFD1000636.1"/>
    <property type="molecule type" value="Genomic_DNA"/>
</dbReference>
<dbReference type="InterPro" id="IPR026265">
    <property type="entry name" value="LptC"/>
</dbReference>
<evidence type="ECO:0000313" key="1">
    <source>
        <dbReference type="EMBL" id="MFD1000636.1"/>
    </source>
</evidence>
<dbReference type="Proteomes" id="UP001597112">
    <property type="component" value="Unassembled WGS sequence"/>
</dbReference>
<reference evidence="2" key="1">
    <citation type="journal article" date="2019" name="Int. J. Syst. Evol. Microbiol.">
        <title>The Global Catalogue of Microorganisms (GCM) 10K type strain sequencing project: providing services to taxonomists for standard genome sequencing and annotation.</title>
        <authorList>
            <consortium name="The Broad Institute Genomics Platform"/>
            <consortium name="The Broad Institute Genome Sequencing Center for Infectious Disease"/>
            <person name="Wu L."/>
            <person name="Ma J."/>
        </authorList>
    </citation>
    <scope>NUCLEOTIDE SEQUENCE [LARGE SCALE GENOMIC DNA]</scope>
    <source>
        <strain evidence="2">CCUG 58938</strain>
    </source>
</reference>
<keyword evidence="2" id="KW-1185">Reference proteome</keyword>
<sequence>MRRYLLLLILPVLVMACGKQEIKEPVEYTGPLREVENMEMFYTENNNIKVKMQAELVYEFQNGDREFPKGIYMEFYDEFEKLESTLRANHAYYFKEQDQWRGRGKVEVKNVAKNEQLNTEELFWKPDDQRIFTEQFVTIRQQGDVIYGQGLTAKQDLSDYVITHPEGELEVNE</sequence>
<name>A0ABW3K676_9BACT</name>
<evidence type="ECO:0000313" key="2">
    <source>
        <dbReference type="Proteomes" id="UP001597112"/>
    </source>
</evidence>
<dbReference type="Gene3D" id="2.60.450.10">
    <property type="entry name" value="Lipopolysaccharide (LPS) transport protein A like domain"/>
    <property type="match status" value="1"/>
</dbReference>
<protein>
    <submittedName>
        <fullName evidence="1">LPS export ABC transporter periplasmic protein LptC</fullName>
    </submittedName>
</protein>